<dbReference type="AlphaFoldDB" id="A0A914RLJ1"/>
<dbReference type="WBParaSite" id="PEQ_0000272201-mRNA-1">
    <property type="protein sequence ID" value="PEQ_0000272201-mRNA-1"/>
    <property type="gene ID" value="PEQ_0000272201"/>
</dbReference>
<accession>A0A914RLJ1</accession>
<keyword evidence="1" id="KW-1185">Reference proteome</keyword>
<protein>
    <submittedName>
        <fullName evidence="2">Uncharacterized protein</fullName>
    </submittedName>
</protein>
<evidence type="ECO:0000313" key="1">
    <source>
        <dbReference type="Proteomes" id="UP000887564"/>
    </source>
</evidence>
<evidence type="ECO:0000313" key="2">
    <source>
        <dbReference type="WBParaSite" id="PEQ_0000272201-mRNA-1"/>
    </source>
</evidence>
<sequence length="68" mass="7941">MRFVNDDMVQLQKCMRERDAQILADLQMVEIQLRNVKNRSVGISKSDYTLMVDRNKLKLGDLVESMPL</sequence>
<organism evidence="1 2">
    <name type="scientific">Parascaris equorum</name>
    <name type="common">Equine roundworm</name>
    <dbReference type="NCBI Taxonomy" id="6256"/>
    <lineage>
        <taxon>Eukaryota</taxon>
        <taxon>Metazoa</taxon>
        <taxon>Ecdysozoa</taxon>
        <taxon>Nematoda</taxon>
        <taxon>Chromadorea</taxon>
        <taxon>Rhabditida</taxon>
        <taxon>Spirurina</taxon>
        <taxon>Ascaridomorpha</taxon>
        <taxon>Ascaridoidea</taxon>
        <taxon>Ascarididae</taxon>
        <taxon>Parascaris</taxon>
    </lineage>
</organism>
<name>A0A914RLJ1_PAREQ</name>
<reference evidence="2" key="1">
    <citation type="submission" date="2022-11" db="UniProtKB">
        <authorList>
            <consortium name="WormBaseParasite"/>
        </authorList>
    </citation>
    <scope>IDENTIFICATION</scope>
</reference>
<dbReference type="Proteomes" id="UP000887564">
    <property type="component" value="Unplaced"/>
</dbReference>
<proteinExistence type="predicted"/>